<reference evidence="1" key="1">
    <citation type="submission" date="2012-10" db="EMBL/GenBank/DDBJ databases">
        <title>Direct identification of alternative open reading frame translation products in human.</title>
        <authorList>
            <person name="Vanderperre B."/>
            <person name="Lucier J.-F."/>
            <person name="Motard J."/>
            <person name="Tremblay G."/>
            <person name="Vanderperre S."/>
            <person name="Wisztorski M."/>
            <person name="Salzet M."/>
            <person name="Boisvert F.-M."/>
            <person name="Roucou X."/>
        </authorList>
    </citation>
    <scope>NUCLEOTIDE SEQUENCE</scope>
</reference>
<dbReference type="ChiTaRS" id="NAP1L3">
    <property type="organism name" value="human"/>
</dbReference>
<proteinExistence type="predicted"/>
<dbReference type="AlphaFoldDB" id="L0R6L2"/>
<gene>
    <name evidence="1" type="primary">NAP1L3</name>
</gene>
<dbReference type="EMBL" id="HF548066">
    <property type="protein sequence ID" value="CCO13777.1"/>
    <property type="molecule type" value="Genomic_DNA"/>
</dbReference>
<evidence type="ECO:0000313" key="1">
    <source>
        <dbReference type="EMBL" id="CCO13777.1"/>
    </source>
</evidence>
<name>L0R6L2_HUMAN</name>
<dbReference type="OrthoDB" id="27325at2759"/>
<organism evidence="1">
    <name type="scientific">Homo sapiens</name>
    <name type="common">Human</name>
    <dbReference type="NCBI Taxonomy" id="9606"/>
    <lineage>
        <taxon>Eukaryota</taxon>
        <taxon>Metazoa</taxon>
        <taxon>Chordata</taxon>
        <taxon>Craniata</taxon>
        <taxon>Vertebrata</taxon>
        <taxon>Euteleostomi</taxon>
        <taxon>Mammalia</taxon>
        <taxon>Eutheria</taxon>
        <taxon>Euarchontoglires</taxon>
        <taxon>Primates</taxon>
        <taxon>Haplorrhini</taxon>
        <taxon>Catarrhini</taxon>
        <taxon>Hominidae</taxon>
        <taxon>Homo</taxon>
    </lineage>
</organism>
<protein>
    <submittedName>
        <fullName evidence="1">Alternative protein NAP1L3</fullName>
    </submittedName>
</protein>
<accession>L0R6L2</accession>
<sequence length="58" mass="6546">MILKENMLNSTSLCMIGGFKSSMQNTSLQKKNVNGIQRMRSSAVMRRCRITPLVKCLP</sequence>